<name>A0A9Q0YAK8_HOLLE</name>
<organism evidence="1 2">
    <name type="scientific">Holothuria leucospilota</name>
    <name type="common">Black long sea cucumber</name>
    <name type="synonym">Mertensiothuria leucospilota</name>
    <dbReference type="NCBI Taxonomy" id="206669"/>
    <lineage>
        <taxon>Eukaryota</taxon>
        <taxon>Metazoa</taxon>
        <taxon>Echinodermata</taxon>
        <taxon>Eleutherozoa</taxon>
        <taxon>Echinozoa</taxon>
        <taxon>Holothuroidea</taxon>
        <taxon>Aspidochirotacea</taxon>
        <taxon>Aspidochirotida</taxon>
        <taxon>Holothuriidae</taxon>
        <taxon>Holothuria</taxon>
    </lineage>
</organism>
<proteinExistence type="predicted"/>
<comment type="caution">
    <text evidence="1">The sequence shown here is derived from an EMBL/GenBank/DDBJ whole genome shotgun (WGS) entry which is preliminary data.</text>
</comment>
<dbReference type="Proteomes" id="UP001152320">
    <property type="component" value="Unassembled WGS sequence"/>
</dbReference>
<evidence type="ECO:0000313" key="1">
    <source>
        <dbReference type="EMBL" id="KAJ8017966.1"/>
    </source>
</evidence>
<accession>A0A9Q0YAK8</accession>
<sequence length="63" mass="7766">MSTYFCVSYIFVQFQMFCCYNEIKIKLIFPFTCISQPISYPWFADFFYCQWIPFLQDNNHFIS</sequence>
<gene>
    <name evidence="1" type="ORF">HOLleu_44307</name>
</gene>
<protein>
    <submittedName>
        <fullName evidence="1">Uncharacterized protein</fullName>
    </submittedName>
</protein>
<evidence type="ECO:0000313" key="2">
    <source>
        <dbReference type="Proteomes" id="UP001152320"/>
    </source>
</evidence>
<keyword evidence="2" id="KW-1185">Reference proteome</keyword>
<reference evidence="1" key="1">
    <citation type="submission" date="2021-10" db="EMBL/GenBank/DDBJ databases">
        <title>Tropical sea cucumber genome reveals ecological adaptation and Cuvierian tubules defense mechanism.</title>
        <authorList>
            <person name="Chen T."/>
        </authorList>
    </citation>
    <scope>NUCLEOTIDE SEQUENCE</scope>
    <source>
        <strain evidence="1">Nanhai2018</strain>
        <tissue evidence="1">Muscle</tissue>
    </source>
</reference>
<dbReference type="EMBL" id="JAIZAY010000778">
    <property type="protein sequence ID" value="KAJ8017966.1"/>
    <property type="molecule type" value="Genomic_DNA"/>
</dbReference>
<dbReference type="AlphaFoldDB" id="A0A9Q0YAK8"/>